<evidence type="ECO:0000313" key="3">
    <source>
        <dbReference type="EMBL" id="RJG50712.1"/>
    </source>
</evidence>
<name>A0A418YJB8_9GAMM</name>
<keyword evidence="4" id="KW-1185">Reference proteome</keyword>
<feature type="coiled-coil region" evidence="1">
    <location>
        <begin position="109"/>
        <end position="143"/>
    </location>
</feature>
<evidence type="ECO:0000313" key="4">
    <source>
        <dbReference type="Proteomes" id="UP000283255"/>
    </source>
</evidence>
<dbReference type="OrthoDB" id="5293867at2"/>
<keyword evidence="1" id="KW-0175">Coiled coil</keyword>
<dbReference type="AlphaFoldDB" id="A0A418YJB8"/>
<gene>
    <name evidence="3" type="ORF">D1Z90_03330</name>
</gene>
<dbReference type="Proteomes" id="UP000283255">
    <property type="component" value="Unassembled WGS sequence"/>
</dbReference>
<organism evidence="3 4">
    <name type="scientific">Motilimonas pumila</name>
    <dbReference type="NCBI Taxonomy" id="2303987"/>
    <lineage>
        <taxon>Bacteria</taxon>
        <taxon>Pseudomonadati</taxon>
        <taxon>Pseudomonadota</taxon>
        <taxon>Gammaproteobacteria</taxon>
        <taxon>Alteromonadales</taxon>
        <taxon>Alteromonadales genera incertae sedis</taxon>
        <taxon>Motilimonas</taxon>
    </lineage>
</organism>
<protein>
    <submittedName>
        <fullName evidence="3">DUF2489 domain-containing protein</fullName>
    </submittedName>
</protein>
<reference evidence="3 4" key="2">
    <citation type="submission" date="2019-01" db="EMBL/GenBank/DDBJ databases">
        <title>Motilimonas pumilus sp. nov., isolated from the gut of sea cucumber (Apostichopus japonicus).</title>
        <authorList>
            <person name="Wang F.-Q."/>
            <person name="Ren L.-H."/>
            <person name="Lin Y.-W."/>
            <person name="Sun G.-H."/>
            <person name="Du Z.-J."/>
            <person name="Zhao J.-X."/>
            <person name="Liu X.-J."/>
            <person name="Liu L.-J."/>
        </authorList>
    </citation>
    <scope>NUCLEOTIDE SEQUENCE [LARGE SCALE GENOMIC DNA]</scope>
    <source>
        <strain evidence="3 4">PLHSC7-2</strain>
    </source>
</reference>
<dbReference type="Pfam" id="PF10675">
    <property type="entry name" value="DUF2489"/>
    <property type="match status" value="1"/>
</dbReference>
<accession>A0A418YJB8</accession>
<evidence type="ECO:0000256" key="1">
    <source>
        <dbReference type="SAM" id="Coils"/>
    </source>
</evidence>
<evidence type="ECO:0000259" key="2">
    <source>
        <dbReference type="Pfam" id="PF10675"/>
    </source>
</evidence>
<dbReference type="EMBL" id="QZCH01000002">
    <property type="protein sequence ID" value="RJG50712.1"/>
    <property type="molecule type" value="Genomic_DNA"/>
</dbReference>
<reference evidence="3 4" key="1">
    <citation type="submission" date="2018-09" db="EMBL/GenBank/DDBJ databases">
        <authorList>
            <person name="Wang F."/>
        </authorList>
    </citation>
    <scope>NUCLEOTIDE SEQUENCE [LARGE SCALE GENOMIC DNA]</scope>
    <source>
        <strain evidence="3 4">PLHSC7-2</strain>
    </source>
</reference>
<dbReference type="InterPro" id="IPR019617">
    <property type="entry name" value="DUF2489"/>
</dbReference>
<feature type="domain" description="DUF2489" evidence="2">
    <location>
        <begin position="13"/>
        <end position="139"/>
    </location>
</feature>
<proteinExistence type="predicted"/>
<comment type="caution">
    <text evidence="3">The sequence shown here is derived from an EMBL/GenBank/DDBJ whole genome shotgun (WGS) entry which is preliminary data.</text>
</comment>
<sequence>MLWILAALGVVIIVALAVYAGRLLRQVEEQKRALAAAIKTRNDKLIESIHLIAKAMVQGQCNLSEGAIRQTVLLGELKLDQPVVVEQEYQAMSELYQVVKDMPTHSVRKEKPKKEIRALDREREKHEQRLEAAIIEEMKLLQDRQF</sequence>